<accession>A0A5N0TGT6</accession>
<name>A0A5N0TGT6_9MICO</name>
<dbReference type="InterPro" id="IPR011335">
    <property type="entry name" value="Restrct_endonuc-II-like"/>
</dbReference>
<evidence type="ECO:0000313" key="3">
    <source>
        <dbReference type="Proteomes" id="UP000326838"/>
    </source>
</evidence>
<dbReference type="AlphaFoldDB" id="A0A5N0TGT6"/>
<sequence length="294" mass="32864">MQRAPLPSHLPPSFTVTDARAVGVSPSRLRAQDLDAPYWGTRTREELDGMERVRLLLSAVPEHAFLCGPTAALAWRLPLPRTKAALALTEPVIGVPLPANRIRRPGIRGRALPVEPEEIVVCDGMRCTSPERTWVDLAHILDLPSLVAVADRMLARRDPLVTRDELEAAHRRAGRARGAVARAECLELAADGSESPRESELRVLLILAGLPAPELNVEIFHGHRFVARVDMLYRRQRLIVEYDGDHHRDPHQWSLDQVRRADLESLGFRVTIVTARDFDDPGRLVARIRRLLAA</sequence>
<feature type="domain" description="DUF559" evidence="1">
    <location>
        <begin position="229"/>
        <end position="274"/>
    </location>
</feature>
<dbReference type="InterPro" id="IPR007569">
    <property type="entry name" value="DUF559"/>
</dbReference>
<proteinExistence type="predicted"/>
<organism evidence="2 3">
    <name type="scientific">Microbacterium caowuchunii</name>
    <dbReference type="NCBI Taxonomy" id="2614638"/>
    <lineage>
        <taxon>Bacteria</taxon>
        <taxon>Bacillati</taxon>
        <taxon>Actinomycetota</taxon>
        <taxon>Actinomycetes</taxon>
        <taxon>Micrococcales</taxon>
        <taxon>Microbacteriaceae</taxon>
        <taxon>Microbacterium</taxon>
    </lineage>
</organism>
<comment type="caution">
    <text evidence="2">The sequence shown here is derived from an EMBL/GenBank/DDBJ whole genome shotgun (WGS) entry which is preliminary data.</text>
</comment>
<gene>
    <name evidence="2" type="ORF">F6B40_07805</name>
</gene>
<protein>
    <submittedName>
        <fullName evidence="2">DUF559 domain-containing protein</fullName>
    </submittedName>
</protein>
<evidence type="ECO:0000313" key="2">
    <source>
        <dbReference type="EMBL" id="KAA9133658.1"/>
    </source>
</evidence>
<dbReference type="Gene3D" id="3.40.960.10">
    <property type="entry name" value="VSR Endonuclease"/>
    <property type="match status" value="1"/>
</dbReference>
<dbReference type="SUPFAM" id="SSF52980">
    <property type="entry name" value="Restriction endonuclease-like"/>
    <property type="match status" value="1"/>
</dbReference>
<dbReference type="EMBL" id="VYUY01000009">
    <property type="protein sequence ID" value="KAA9133658.1"/>
    <property type="molecule type" value="Genomic_DNA"/>
</dbReference>
<dbReference type="Proteomes" id="UP000326838">
    <property type="component" value="Unassembled WGS sequence"/>
</dbReference>
<dbReference type="Pfam" id="PF04480">
    <property type="entry name" value="DUF559"/>
    <property type="match status" value="1"/>
</dbReference>
<evidence type="ECO:0000259" key="1">
    <source>
        <dbReference type="Pfam" id="PF04480"/>
    </source>
</evidence>
<reference evidence="3" key="1">
    <citation type="submission" date="2019-09" db="EMBL/GenBank/DDBJ databases">
        <title>Mumia zhuanghuii sp. nov. isolated from the intestinal contents of plateau pika (Ochotona curzoniae) in the Qinghai-Tibet plateau of China.</title>
        <authorList>
            <person name="Tian Z."/>
        </authorList>
    </citation>
    <scope>NUCLEOTIDE SEQUENCE [LARGE SCALE GENOMIC DNA]</scope>
    <source>
        <strain evidence="3">L-033</strain>
    </source>
</reference>
<keyword evidence="3" id="KW-1185">Reference proteome</keyword>